<evidence type="ECO:0000256" key="2">
    <source>
        <dbReference type="ARBA" id="ARBA00022679"/>
    </source>
</evidence>
<comment type="pathway">
    <text evidence="5">Nucleotide-sugar biosynthesis; CMP-3-deoxy-D-manno-octulosonate biosynthesis; CMP-3-deoxy-D-manno-octulosonate from 3-deoxy-D-manno-octulosonate and CTP: step 1/1.</text>
</comment>
<comment type="subcellular location">
    <subcellularLocation>
        <location evidence="5">Cytoplasm</location>
    </subcellularLocation>
    <subcellularLocation>
        <location evidence="1">Membrane</location>
    </subcellularLocation>
</comment>
<keyword evidence="5" id="KW-0963">Cytoplasm</keyword>
<protein>
    <recommendedName>
        <fullName evidence="5">3-deoxy-manno-octulosonate cytidylyltransferase</fullName>
        <ecNumber evidence="5">2.7.7.38</ecNumber>
    </recommendedName>
    <alternativeName>
        <fullName evidence="5">CMP-2-keto-3-deoxyoctulosonic acid synthase</fullName>
        <shortName evidence="5">CKS</shortName>
        <shortName evidence="5">CMP-KDO synthase</shortName>
    </alternativeName>
</protein>
<dbReference type="NCBIfam" id="TIGR00466">
    <property type="entry name" value="kdsB"/>
    <property type="match status" value="1"/>
</dbReference>
<dbReference type="Proteomes" id="UP000234271">
    <property type="component" value="Chromosome"/>
</dbReference>
<proteinExistence type="inferred from homology"/>
<dbReference type="EMBL" id="CP018889">
    <property type="protein sequence ID" value="AUI68026.1"/>
    <property type="molecule type" value="Genomic_DNA"/>
</dbReference>
<dbReference type="InterPro" id="IPR004528">
    <property type="entry name" value="KdsB"/>
</dbReference>
<reference evidence="7" key="1">
    <citation type="submission" date="2016-12" db="EMBL/GenBank/DDBJ databases">
        <title>Complete Genome Sequence of Beggiatoa leptomitiformis D-401.</title>
        <authorList>
            <person name="Fomenkov A."/>
            <person name="Vincze T."/>
            <person name="Grabovich M."/>
            <person name="Anton B.P."/>
            <person name="Dubinina G."/>
            <person name="Orlova M."/>
            <person name="Belousova E."/>
            <person name="Roberts R.J."/>
        </authorList>
    </citation>
    <scope>NUCLEOTIDE SEQUENCE [LARGE SCALE GENOMIC DNA]</scope>
    <source>
        <strain evidence="7">D-401</strain>
    </source>
</reference>
<keyword evidence="4 5" id="KW-0448">Lipopolysaccharide biosynthesis</keyword>
<dbReference type="PANTHER" id="PTHR42866:SF2">
    <property type="entry name" value="3-DEOXY-MANNO-OCTULOSONATE CYTIDYLYLTRANSFERASE, MITOCHONDRIAL"/>
    <property type="match status" value="1"/>
</dbReference>
<dbReference type="Gene3D" id="3.90.550.10">
    <property type="entry name" value="Spore Coat Polysaccharide Biosynthesis Protein SpsA, Chain A"/>
    <property type="match status" value="1"/>
</dbReference>
<comment type="catalytic activity">
    <reaction evidence="5">
        <text>3-deoxy-alpha-D-manno-oct-2-ulosonate + CTP = CMP-3-deoxy-beta-D-manno-octulosonate + diphosphate</text>
        <dbReference type="Rhea" id="RHEA:23448"/>
        <dbReference type="ChEBI" id="CHEBI:33019"/>
        <dbReference type="ChEBI" id="CHEBI:37563"/>
        <dbReference type="ChEBI" id="CHEBI:85986"/>
        <dbReference type="ChEBI" id="CHEBI:85987"/>
        <dbReference type="EC" id="2.7.7.38"/>
    </reaction>
</comment>
<dbReference type="GO" id="GO:0005829">
    <property type="term" value="C:cytosol"/>
    <property type="evidence" value="ECO:0007669"/>
    <property type="project" value="TreeGrafter"/>
</dbReference>
<evidence type="ECO:0000256" key="1">
    <source>
        <dbReference type="ARBA" id="ARBA00004370"/>
    </source>
</evidence>
<keyword evidence="2 5" id="KW-0808">Transferase</keyword>
<dbReference type="GO" id="GO:0009103">
    <property type="term" value="P:lipopolysaccharide biosynthetic process"/>
    <property type="evidence" value="ECO:0007669"/>
    <property type="project" value="UniProtKB-UniRule"/>
</dbReference>
<evidence type="ECO:0000256" key="4">
    <source>
        <dbReference type="ARBA" id="ARBA00022985"/>
    </source>
</evidence>
<dbReference type="InterPro" id="IPR029044">
    <property type="entry name" value="Nucleotide-diphossugar_trans"/>
</dbReference>
<name>A0A2N9YC57_9GAMM</name>
<comment type="function">
    <text evidence="5">Activates KDO (a required 8-carbon sugar) for incorporation into bacterial lipopolysaccharide in Gram-negative bacteria.</text>
</comment>
<dbReference type="GO" id="GO:0033468">
    <property type="term" value="P:CMP-keto-3-deoxy-D-manno-octulosonic acid biosynthetic process"/>
    <property type="evidence" value="ECO:0007669"/>
    <property type="project" value="UniProtKB-UniRule"/>
</dbReference>
<evidence type="ECO:0000313" key="7">
    <source>
        <dbReference type="Proteomes" id="UP000234271"/>
    </source>
</evidence>
<gene>
    <name evidence="5 6" type="primary">kdsB</name>
    <name evidence="6" type="ORF">BLE401_04460</name>
</gene>
<dbReference type="RefSeq" id="WP_062148015.1">
    <property type="nucleotide sequence ID" value="NZ_CP012373.2"/>
</dbReference>
<organism evidence="6 7">
    <name type="scientific">Beggiatoa leptomitoformis</name>
    <dbReference type="NCBI Taxonomy" id="288004"/>
    <lineage>
        <taxon>Bacteria</taxon>
        <taxon>Pseudomonadati</taxon>
        <taxon>Pseudomonadota</taxon>
        <taxon>Gammaproteobacteria</taxon>
        <taxon>Thiotrichales</taxon>
        <taxon>Thiotrichaceae</taxon>
        <taxon>Beggiatoa</taxon>
    </lineage>
</organism>
<dbReference type="NCBIfam" id="NF003950">
    <property type="entry name" value="PRK05450.1-3"/>
    <property type="match status" value="1"/>
</dbReference>
<comment type="similarity">
    <text evidence="5">Belongs to the KdsB family.</text>
</comment>
<dbReference type="CDD" id="cd02517">
    <property type="entry name" value="CMP-KDO-Synthetase"/>
    <property type="match status" value="1"/>
</dbReference>
<dbReference type="InterPro" id="IPR003329">
    <property type="entry name" value="Cytidylyl_trans"/>
</dbReference>
<dbReference type="OrthoDB" id="9815559at2"/>
<sequence>MSFSVIIPARYASSRLPAKALADIAGKPMIWYVYQNALQSGAARVVIATDDARIADVAHAFGATVCMTANTHQSGTDRVAEAARLLGLVGEDVLVNVQGDEPLLPASLIRQVAETLINQPIANMATACESITEWASVFNPNIVKVVLDKQNFALYFSRAPIPFWRDGFPLNSAVPITAHYYRHIGIYAYRAAYLQDYTQLPVCALEQVEALEQLRVLFNGGKICVTQALCSIGIGVDTEEDLQKVRLFFTNRK</sequence>
<dbReference type="NCBIfam" id="NF009905">
    <property type="entry name" value="PRK13368.1"/>
    <property type="match status" value="1"/>
</dbReference>
<dbReference type="FunFam" id="3.90.550.10:FF:000011">
    <property type="entry name" value="3-deoxy-manno-octulosonate cytidylyltransferase"/>
    <property type="match status" value="1"/>
</dbReference>
<dbReference type="GO" id="GO:0008690">
    <property type="term" value="F:3-deoxy-manno-octulosonate cytidylyltransferase activity"/>
    <property type="evidence" value="ECO:0007669"/>
    <property type="project" value="UniProtKB-UniRule"/>
</dbReference>
<keyword evidence="7" id="KW-1185">Reference proteome</keyword>
<dbReference type="GO" id="GO:0016020">
    <property type="term" value="C:membrane"/>
    <property type="evidence" value="ECO:0007669"/>
    <property type="project" value="UniProtKB-SubCell"/>
</dbReference>
<accession>A0A2N9YC57</accession>
<dbReference type="EC" id="2.7.7.38" evidence="5"/>
<dbReference type="NCBIfam" id="NF003952">
    <property type="entry name" value="PRK05450.1-5"/>
    <property type="match status" value="1"/>
</dbReference>
<keyword evidence="3 5" id="KW-0548">Nucleotidyltransferase</keyword>
<dbReference type="UniPathway" id="UPA00358">
    <property type="reaction ID" value="UER00476"/>
</dbReference>
<dbReference type="AlphaFoldDB" id="A0A2N9YC57"/>
<dbReference type="HAMAP" id="MF_00057">
    <property type="entry name" value="KdsB"/>
    <property type="match status" value="1"/>
</dbReference>
<dbReference type="KEGG" id="blep:AL038_01575"/>
<dbReference type="PANTHER" id="PTHR42866">
    <property type="entry name" value="3-DEOXY-MANNO-OCTULOSONATE CYTIDYLYLTRANSFERASE"/>
    <property type="match status" value="1"/>
</dbReference>
<evidence type="ECO:0000256" key="3">
    <source>
        <dbReference type="ARBA" id="ARBA00022695"/>
    </source>
</evidence>
<evidence type="ECO:0000256" key="5">
    <source>
        <dbReference type="HAMAP-Rule" id="MF_00057"/>
    </source>
</evidence>
<evidence type="ECO:0000313" key="6">
    <source>
        <dbReference type="EMBL" id="AUI68026.1"/>
    </source>
</evidence>
<dbReference type="STRING" id="288004.AL038_01575"/>
<dbReference type="SUPFAM" id="SSF53448">
    <property type="entry name" value="Nucleotide-diphospho-sugar transferases"/>
    <property type="match status" value="1"/>
</dbReference>
<dbReference type="Pfam" id="PF02348">
    <property type="entry name" value="CTP_transf_3"/>
    <property type="match status" value="1"/>
</dbReference>